<dbReference type="Proteomes" id="UP001224775">
    <property type="component" value="Unassembled WGS sequence"/>
</dbReference>
<evidence type="ECO:0000313" key="6">
    <source>
        <dbReference type="EMBL" id="KAK1746136.1"/>
    </source>
</evidence>
<dbReference type="EMBL" id="JATAAI010000004">
    <property type="protein sequence ID" value="KAK1746136.1"/>
    <property type="molecule type" value="Genomic_DNA"/>
</dbReference>
<dbReference type="Pfam" id="PF07719">
    <property type="entry name" value="TPR_2"/>
    <property type="match status" value="2"/>
</dbReference>
<feature type="region of interest" description="Disordered" evidence="5">
    <location>
        <begin position="156"/>
        <end position="191"/>
    </location>
</feature>
<proteinExistence type="predicted"/>
<keyword evidence="4" id="KW-0175">Coiled coil</keyword>
<dbReference type="InterPro" id="IPR013105">
    <property type="entry name" value="TPR_2"/>
</dbReference>
<dbReference type="InterPro" id="IPR047150">
    <property type="entry name" value="SGT"/>
</dbReference>
<organism evidence="6 7">
    <name type="scientific">Skeletonema marinoi</name>
    <dbReference type="NCBI Taxonomy" id="267567"/>
    <lineage>
        <taxon>Eukaryota</taxon>
        <taxon>Sar</taxon>
        <taxon>Stramenopiles</taxon>
        <taxon>Ochrophyta</taxon>
        <taxon>Bacillariophyta</taxon>
        <taxon>Coscinodiscophyceae</taxon>
        <taxon>Thalassiosirophycidae</taxon>
        <taxon>Thalassiosirales</taxon>
        <taxon>Skeletonemataceae</taxon>
        <taxon>Skeletonema</taxon>
        <taxon>Skeletonema marinoi-dohrnii complex</taxon>
    </lineage>
</organism>
<feature type="repeat" description="TPR" evidence="3">
    <location>
        <begin position="837"/>
        <end position="870"/>
    </location>
</feature>
<dbReference type="InterPro" id="IPR011990">
    <property type="entry name" value="TPR-like_helical_dom_sf"/>
</dbReference>
<dbReference type="GO" id="GO:0016020">
    <property type="term" value="C:membrane"/>
    <property type="evidence" value="ECO:0007669"/>
    <property type="project" value="TreeGrafter"/>
</dbReference>
<dbReference type="PANTHER" id="PTHR45831:SF2">
    <property type="entry name" value="LD24721P"/>
    <property type="match status" value="1"/>
</dbReference>
<evidence type="ECO:0000256" key="4">
    <source>
        <dbReference type="SAM" id="Coils"/>
    </source>
</evidence>
<dbReference type="InterPro" id="IPR019734">
    <property type="entry name" value="TPR_rpt"/>
</dbReference>
<feature type="compositionally biased region" description="Low complexity" evidence="5">
    <location>
        <begin position="12"/>
        <end position="21"/>
    </location>
</feature>
<feature type="coiled-coil region" evidence="4">
    <location>
        <begin position="1011"/>
        <end position="1045"/>
    </location>
</feature>
<feature type="repeat" description="TPR" evidence="3">
    <location>
        <begin position="1216"/>
        <end position="1249"/>
    </location>
</feature>
<dbReference type="PROSITE" id="PS50293">
    <property type="entry name" value="TPR_REGION"/>
    <property type="match status" value="2"/>
</dbReference>
<dbReference type="PROSITE" id="PS50005">
    <property type="entry name" value="TPR"/>
    <property type="match status" value="5"/>
</dbReference>
<feature type="compositionally biased region" description="Polar residues" evidence="5">
    <location>
        <begin position="109"/>
        <end position="118"/>
    </location>
</feature>
<dbReference type="Gene3D" id="1.25.40.10">
    <property type="entry name" value="Tetratricopeptide repeat domain"/>
    <property type="match status" value="4"/>
</dbReference>
<evidence type="ECO:0000256" key="3">
    <source>
        <dbReference type="PROSITE-ProRule" id="PRU00339"/>
    </source>
</evidence>
<evidence type="ECO:0000256" key="5">
    <source>
        <dbReference type="SAM" id="MobiDB-lite"/>
    </source>
</evidence>
<feature type="compositionally biased region" description="Polar residues" evidence="5">
    <location>
        <begin position="1"/>
        <end position="11"/>
    </location>
</feature>
<feature type="region of interest" description="Disordered" evidence="5">
    <location>
        <begin position="683"/>
        <end position="702"/>
    </location>
</feature>
<evidence type="ECO:0000256" key="2">
    <source>
        <dbReference type="ARBA" id="ARBA00022803"/>
    </source>
</evidence>
<feature type="region of interest" description="Disordered" evidence="5">
    <location>
        <begin position="1281"/>
        <end position="1354"/>
    </location>
</feature>
<feature type="repeat" description="TPR" evidence="3">
    <location>
        <begin position="933"/>
        <end position="966"/>
    </location>
</feature>
<feature type="compositionally biased region" description="Low complexity" evidence="5">
    <location>
        <begin position="40"/>
        <end position="52"/>
    </location>
</feature>
<dbReference type="SMART" id="SM00028">
    <property type="entry name" value="TPR"/>
    <property type="match status" value="10"/>
</dbReference>
<feature type="repeat" description="TPR" evidence="3">
    <location>
        <begin position="1039"/>
        <end position="1072"/>
    </location>
</feature>
<dbReference type="GO" id="GO:0006620">
    <property type="term" value="P:post-translational protein targeting to endoplasmic reticulum membrane"/>
    <property type="evidence" value="ECO:0007669"/>
    <property type="project" value="TreeGrafter"/>
</dbReference>
<protein>
    <submittedName>
        <fullName evidence="6">Tetratricopeptide repeat protein</fullName>
    </submittedName>
</protein>
<accession>A0AAD8YGL3</accession>
<feature type="repeat" description="TPR" evidence="3">
    <location>
        <begin position="766"/>
        <end position="799"/>
    </location>
</feature>
<feature type="region of interest" description="Disordered" evidence="5">
    <location>
        <begin position="1"/>
        <end position="122"/>
    </location>
</feature>
<feature type="coiled-coil region" evidence="4">
    <location>
        <begin position="870"/>
        <end position="897"/>
    </location>
</feature>
<dbReference type="SUPFAM" id="SSF48452">
    <property type="entry name" value="TPR-like"/>
    <property type="match status" value="4"/>
</dbReference>
<dbReference type="GO" id="GO:0060090">
    <property type="term" value="F:molecular adaptor activity"/>
    <property type="evidence" value="ECO:0007669"/>
    <property type="project" value="TreeGrafter"/>
</dbReference>
<reference evidence="6" key="1">
    <citation type="submission" date="2023-06" db="EMBL/GenBank/DDBJ databases">
        <title>Survivors Of The Sea: Transcriptome response of Skeletonema marinoi to long-term dormancy.</title>
        <authorList>
            <person name="Pinder M.I.M."/>
            <person name="Kourtchenko O."/>
            <person name="Robertson E.K."/>
            <person name="Larsson T."/>
            <person name="Maumus F."/>
            <person name="Osuna-Cruz C.M."/>
            <person name="Vancaester E."/>
            <person name="Stenow R."/>
            <person name="Vandepoele K."/>
            <person name="Ploug H."/>
            <person name="Bruchert V."/>
            <person name="Godhe A."/>
            <person name="Topel M."/>
        </authorList>
    </citation>
    <scope>NUCLEOTIDE SEQUENCE</scope>
    <source>
        <strain evidence="6">R05AC</strain>
    </source>
</reference>
<feature type="coiled-coil region" evidence="4">
    <location>
        <begin position="1124"/>
        <end position="1151"/>
    </location>
</feature>
<dbReference type="PANTHER" id="PTHR45831">
    <property type="entry name" value="LD24721P"/>
    <property type="match status" value="1"/>
</dbReference>
<sequence>MNRSNVPTPIRTSATPTAAAANGGGYYPPSNDFHTRDAHQQQQPQDSNNDNAASHEQQHYYNDNPINNGYDGSNNNNNDDNMMPTSAMRQGRFDSGSSGATQQQFQQQEITSPSQVTFQPGAAPPQPITTTANNNFNSPHSLGVNFMFDDIEDFQHYQQQHHTTFPPPPQTTNDSFPHSPTSNTTTTNTGALPTEAQLTLLCLDYLRSLRRSYQNPQDLFHGEGLHADYISLAVWSLSRAFVSPEKLAFGKPKVSKIMEEGDNDNGKRKNKKKKGKEIQLVGGGGLAGVEDECVGNDSFYRLVVKKQKQQENDSTTAIMNNSNSNNNGIGNSTNDVFELTDSIKLPSMKDITNEVVLSYNDNSNEEECPIYEQNDMHLSNSHRFYLFNGMASGDDSMGMMGGGGGANNTPTNNAAAPALSPKAAGPSIIDGGPLTLTDLTTVALSTLNAKSRIEAEREVVQDPLFESFIHAAGEKGFFTEKKLSGKDALSPEEEDLRQRLLYESKYRKVVAKFRSKLAVREEQLMLHNGVGGMNVGGGGGGWSPRSGQRAMRNVHSVSDQLEMRRDRIIDQVREYRIEEGYRVEEEDSPIVPYSSSEEEQQLVGDFVANYGLGQQTAGDVVASYEQVVPQRSESEERIEANAMVVERMPEVERAPVNLPSPVAASPSRIQANVMVVERMPEVERAPVNHTSPVAASPSPAKKTERLTVVERAPGNHPSAVAAPPSPVASPPSPAKKTAIVYPPPSPDKAPKVPSSPAAKLPFYQEAESINAQGNELMQKKQFSQALELYTKALKISPAGPNSHVYYSNRSAAHLSLGDAESSIQDSQLALTIRPDYTKAHSRLGLAHYASGRYEEAVESYDAAMDLEPDNEWVKRQYEKARKMLVKMQEEEEEEKKKVLAEDKEGGDWPSPFAKTTIDGEAKRKEAEDIIRQADEYKDSGNAFMKNKQFEEALDQYNLAIDTSADGPNSHIYYFNRAAAYRYLKQYSEAADDCLSSIELNDSYDKARTLLVKITDDEKKRLAEDNEAKRKEAEDIIRQADEYKDSGNAFMKNKQFEEALDQYNLAIDTSADGPNSHIYYFNRAAAYRYLKQYSEAADDCLSSIELNDSYDKARTLLVKIRDDEKKVLAEDKEAKRREAEDIIRQADEYKDSGNAFMKDKNFEEALYEYNLAIDTSADGSNSHIYYSNRAAAYCYLGQYSEAADDCLSSIELNDSYEKAYSRYGLSLYFLGDYEGSIDAYRKSLELAPDNKASLSYLAKAKARLAVQQENDMQDDMANKLNLGQEGLGAGNGEEFVQDESGEGCGGESNELSQSRDDEGEGVEASYYGFSPPTQGLKGFDPPAFDPFDSDEGDEI</sequence>
<dbReference type="GO" id="GO:0072380">
    <property type="term" value="C:TRC complex"/>
    <property type="evidence" value="ECO:0007669"/>
    <property type="project" value="TreeGrafter"/>
</dbReference>
<gene>
    <name evidence="6" type="ORF">QTG54_002743</name>
</gene>
<dbReference type="Pfam" id="PF13181">
    <property type="entry name" value="TPR_8"/>
    <property type="match status" value="1"/>
</dbReference>
<feature type="compositionally biased region" description="Low complexity" evidence="5">
    <location>
        <begin position="67"/>
        <end position="81"/>
    </location>
</feature>
<feature type="region of interest" description="Disordered" evidence="5">
    <location>
        <begin position="714"/>
        <end position="756"/>
    </location>
</feature>
<comment type="caution">
    <text evidence="6">The sequence shown here is derived from an EMBL/GenBank/DDBJ whole genome shotgun (WGS) entry which is preliminary data.</text>
</comment>
<keyword evidence="7" id="KW-1185">Reference proteome</keyword>
<evidence type="ECO:0000313" key="7">
    <source>
        <dbReference type="Proteomes" id="UP001224775"/>
    </source>
</evidence>
<keyword evidence="1" id="KW-0677">Repeat</keyword>
<name>A0AAD8YGL3_9STRA</name>
<evidence type="ECO:0000256" key="1">
    <source>
        <dbReference type="ARBA" id="ARBA00022737"/>
    </source>
</evidence>
<keyword evidence="2 3" id="KW-0802">TPR repeat</keyword>
<feature type="compositionally biased region" description="Pro residues" evidence="5">
    <location>
        <begin position="723"/>
        <end position="733"/>
    </location>
</feature>